<keyword evidence="9" id="KW-0325">Glycoprotein</keyword>
<protein>
    <submittedName>
        <fullName evidence="14">Butyrophilin subfamily 3 member A3</fullName>
    </submittedName>
</protein>
<sequence length="286" mass="31811">MASPSNPQCFPSSLFRLSQLYIIMTGAISVTGSAVLIQNQYRGVVGGNVTFYCPVDENRTLGLMYIQRGNTYVNGYYIREKTSATVWSNTRIDTKKGTMHMSNLNVSHQGDYQCYTMNSGNDLPLVRTDMHLSVTGNYSEPALTMDCCDESPPLSCLLTCVAHGGYPQAEVKWNVSQTHTLKFMNNITRDNVTKLVNTSSTARLNCSNGEMFISCSVGNLRSELLSICKPKYTSYPPWPHVIIIAVLAAGFTVVMVVTLLWWKSKKCKKGEHEDINEDEEEGISLN</sequence>
<dbReference type="KEGG" id="ncc:104952662"/>
<dbReference type="Gene3D" id="2.60.40.10">
    <property type="entry name" value="Immunoglobulins"/>
    <property type="match status" value="2"/>
</dbReference>
<organism evidence="13 14">
    <name type="scientific">Notothenia coriiceps</name>
    <name type="common">black rockcod</name>
    <dbReference type="NCBI Taxonomy" id="8208"/>
    <lineage>
        <taxon>Eukaryota</taxon>
        <taxon>Metazoa</taxon>
        <taxon>Chordata</taxon>
        <taxon>Craniata</taxon>
        <taxon>Vertebrata</taxon>
        <taxon>Euteleostomi</taxon>
        <taxon>Actinopterygii</taxon>
        <taxon>Neopterygii</taxon>
        <taxon>Teleostei</taxon>
        <taxon>Neoteleostei</taxon>
        <taxon>Acanthomorphata</taxon>
        <taxon>Eupercaria</taxon>
        <taxon>Perciformes</taxon>
        <taxon>Notothenioidei</taxon>
        <taxon>Nototheniidae</taxon>
        <taxon>Notothenia</taxon>
    </lineage>
</organism>
<dbReference type="InterPro" id="IPR051713">
    <property type="entry name" value="T-cell_Activation_Regulation"/>
</dbReference>
<evidence type="ECO:0000256" key="6">
    <source>
        <dbReference type="ARBA" id="ARBA00023136"/>
    </source>
</evidence>
<dbReference type="Pfam" id="PF08205">
    <property type="entry name" value="C2-set_2"/>
    <property type="match status" value="1"/>
</dbReference>
<evidence type="ECO:0000256" key="1">
    <source>
        <dbReference type="ARBA" id="ARBA00004251"/>
    </source>
</evidence>
<name>A0A6I9NTL3_9TELE</name>
<keyword evidence="8" id="KW-0675">Receptor</keyword>
<gene>
    <name evidence="14" type="primary">LOC104952662</name>
</gene>
<dbReference type="GO" id="GO:0042102">
    <property type="term" value="P:positive regulation of T cell proliferation"/>
    <property type="evidence" value="ECO:0007669"/>
    <property type="project" value="TreeGrafter"/>
</dbReference>
<dbReference type="GO" id="GO:0031295">
    <property type="term" value="P:T cell costimulation"/>
    <property type="evidence" value="ECO:0007669"/>
    <property type="project" value="TreeGrafter"/>
</dbReference>
<proteinExistence type="predicted"/>
<dbReference type="GeneID" id="104952662"/>
<evidence type="ECO:0000259" key="12">
    <source>
        <dbReference type="PROSITE" id="PS50835"/>
    </source>
</evidence>
<evidence type="ECO:0000313" key="14">
    <source>
        <dbReference type="RefSeq" id="XP_010777821.1"/>
    </source>
</evidence>
<keyword evidence="6 11" id="KW-0472">Membrane</keyword>
<keyword evidence="2" id="KW-1003">Cell membrane</keyword>
<evidence type="ECO:0000256" key="2">
    <source>
        <dbReference type="ARBA" id="ARBA00022475"/>
    </source>
</evidence>
<dbReference type="InterPro" id="IPR036179">
    <property type="entry name" value="Ig-like_dom_sf"/>
</dbReference>
<dbReference type="PANTHER" id="PTHR25466">
    <property type="entry name" value="T-LYMPHOCYTE ACTIVATION ANTIGEN"/>
    <property type="match status" value="1"/>
</dbReference>
<dbReference type="InterPro" id="IPR013162">
    <property type="entry name" value="CD80_C2-set"/>
</dbReference>
<keyword evidence="7" id="KW-1015">Disulfide bond</keyword>
<feature type="domain" description="Ig-like" evidence="12">
    <location>
        <begin position="141"/>
        <end position="226"/>
    </location>
</feature>
<evidence type="ECO:0000256" key="4">
    <source>
        <dbReference type="ARBA" id="ARBA00022729"/>
    </source>
</evidence>
<keyword evidence="3 11" id="KW-0812">Transmembrane</keyword>
<accession>A0A6I9NTL3</accession>
<dbReference type="SMART" id="SM00409">
    <property type="entry name" value="IG"/>
    <property type="match status" value="1"/>
</dbReference>
<evidence type="ECO:0000256" key="11">
    <source>
        <dbReference type="SAM" id="Phobius"/>
    </source>
</evidence>
<dbReference type="RefSeq" id="XP_010777821.1">
    <property type="nucleotide sequence ID" value="XM_010779519.1"/>
</dbReference>
<comment type="subcellular location">
    <subcellularLocation>
        <location evidence="1">Cell membrane</location>
        <topology evidence="1">Single-pass type I membrane protein</topology>
    </subcellularLocation>
</comment>
<dbReference type="InterPro" id="IPR007110">
    <property type="entry name" value="Ig-like_dom"/>
</dbReference>
<dbReference type="GO" id="GO:0007166">
    <property type="term" value="P:cell surface receptor signaling pathway"/>
    <property type="evidence" value="ECO:0007669"/>
    <property type="project" value="TreeGrafter"/>
</dbReference>
<dbReference type="OrthoDB" id="9904387at2759"/>
<dbReference type="Proteomes" id="UP000504611">
    <property type="component" value="Unplaced"/>
</dbReference>
<dbReference type="SUPFAM" id="SSF48726">
    <property type="entry name" value="Immunoglobulin"/>
    <property type="match status" value="1"/>
</dbReference>
<evidence type="ECO:0000256" key="8">
    <source>
        <dbReference type="ARBA" id="ARBA00023170"/>
    </source>
</evidence>
<evidence type="ECO:0000313" key="13">
    <source>
        <dbReference type="Proteomes" id="UP000504611"/>
    </source>
</evidence>
<evidence type="ECO:0000256" key="3">
    <source>
        <dbReference type="ARBA" id="ARBA00022692"/>
    </source>
</evidence>
<dbReference type="AlphaFoldDB" id="A0A6I9NTL3"/>
<dbReference type="GO" id="GO:0071222">
    <property type="term" value="P:cellular response to lipopolysaccharide"/>
    <property type="evidence" value="ECO:0007669"/>
    <property type="project" value="TreeGrafter"/>
</dbReference>
<dbReference type="InterPro" id="IPR013783">
    <property type="entry name" value="Ig-like_fold"/>
</dbReference>
<feature type="transmembrane region" description="Helical" evidence="11">
    <location>
        <begin position="238"/>
        <end position="262"/>
    </location>
</feature>
<keyword evidence="13" id="KW-1185">Reference proteome</keyword>
<dbReference type="GO" id="GO:0042130">
    <property type="term" value="P:negative regulation of T cell proliferation"/>
    <property type="evidence" value="ECO:0007669"/>
    <property type="project" value="TreeGrafter"/>
</dbReference>
<dbReference type="GO" id="GO:0006955">
    <property type="term" value="P:immune response"/>
    <property type="evidence" value="ECO:0007669"/>
    <property type="project" value="TreeGrafter"/>
</dbReference>
<evidence type="ECO:0000256" key="9">
    <source>
        <dbReference type="ARBA" id="ARBA00023180"/>
    </source>
</evidence>
<keyword evidence="4" id="KW-0732">Signal</keyword>
<keyword evidence="5 11" id="KW-1133">Transmembrane helix</keyword>
<dbReference type="PROSITE" id="PS50835">
    <property type="entry name" value="IG_LIKE"/>
    <property type="match status" value="1"/>
</dbReference>
<keyword evidence="10" id="KW-0393">Immunoglobulin domain</keyword>
<evidence type="ECO:0000256" key="5">
    <source>
        <dbReference type="ARBA" id="ARBA00022989"/>
    </source>
</evidence>
<dbReference type="PANTHER" id="PTHR25466:SF2">
    <property type="entry name" value="T-LYMPHOCYTE ACTIVATION ANTIGEN CD86"/>
    <property type="match status" value="1"/>
</dbReference>
<evidence type="ECO:0000256" key="10">
    <source>
        <dbReference type="ARBA" id="ARBA00023319"/>
    </source>
</evidence>
<dbReference type="GO" id="GO:0009897">
    <property type="term" value="C:external side of plasma membrane"/>
    <property type="evidence" value="ECO:0007669"/>
    <property type="project" value="TreeGrafter"/>
</dbReference>
<evidence type="ECO:0000256" key="7">
    <source>
        <dbReference type="ARBA" id="ARBA00023157"/>
    </source>
</evidence>
<reference evidence="14" key="1">
    <citation type="submission" date="2025-08" db="UniProtKB">
        <authorList>
            <consortium name="RefSeq"/>
        </authorList>
    </citation>
    <scope>IDENTIFICATION</scope>
    <source>
        <tissue evidence="14">Muscle</tissue>
    </source>
</reference>
<dbReference type="InterPro" id="IPR003599">
    <property type="entry name" value="Ig_sub"/>
</dbReference>